<dbReference type="InterPro" id="IPR036412">
    <property type="entry name" value="HAD-like_sf"/>
</dbReference>
<dbReference type="Gene3D" id="3.40.50.1000">
    <property type="entry name" value="HAD superfamily/HAD-like"/>
    <property type="match status" value="1"/>
</dbReference>
<dbReference type="GO" id="GO:0016791">
    <property type="term" value="F:phosphatase activity"/>
    <property type="evidence" value="ECO:0007669"/>
    <property type="project" value="InterPro"/>
</dbReference>
<evidence type="ECO:0000256" key="2">
    <source>
        <dbReference type="ARBA" id="ARBA00005628"/>
    </source>
</evidence>
<reference evidence="8" key="1">
    <citation type="submission" date="2018-05" db="EMBL/GenBank/DDBJ databases">
        <authorList>
            <person name="Lanie J.A."/>
            <person name="Ng W.-L."/>
            <person name="Kazmierczak K.M."/>
            <person name="Andrzejewski T.M."/>
            <person name="Davidsen T.M."/>
            <person name="Wayne K.J."/>
            <person name="Tettelin H."/>
            <person name="Glass J.I."/>
            <person name="Rusch D."/>
            <person name="Podicherti R."/>
            <person name="Tsui H.-C.T."/>
            <person name="Winkler M.E."/>
        </authorList>
    </citation>
    <scope>NUCLEOTIDE SEQUENCE</scope>
</reference>
<dbReference type="NCBIfam" id="TIGR01549">
    <property type="entry name" value="HAD-SF-IA-v1"/>
    <property type="match status" value="1"/>
</dbReference>
<dbReference type="PANTHER" id="PTHR42891">
    <property type="entry name" value="D-GLYCERO-BETA-D-MANNO-HEPTOSE-1,7-BISPHOSPHATE 7-PHOSPHATASE"/>
    <property type="match status" value="1"/>
</dbReference>
<accession>A0A381TNK0</accession>
<evidence type="ECO:0000256" key="5">
    <source>
        <dbReference type="ARBA" id="ARBA00022801"/>
    </source>
</evidence>
<keyword evidence="4" id="KW-0479">Metal-binding</keyword>
<dbReference type="GO" id="GO:0046872">
    <property type="term" value="F:metal ion binding"/>
    <property type="evidence" value="ECO:0007669"/>
    <property type="project" value="UniProtKB-KW"/>
</dbReference>
<dbReference type="InterPro" id="IPR004446">
    <property type="entry name" value="Heptose_bisP_phosphatase"/>
</dbReference>
<dbReference type="PANTHER" id="PTHR42891:SF1">
    <property type="entry name" value="D-GLYCERO-BETA-D-MANNO-HEPTOSE-1,7-BISPHOSPHATE 7-PHOSPHATASE"/>
    <property type="match status" value="1"/>
</dbReference>
<dbReference type="PIRSF" id="PIRSF004682">
    <property type="entry name" value="GmhB"/>
    <property type="match status" value="1"/>
</dbReference>
<dbReference type="Pfam" id="PF13242">
    <property type="entry name" value="Hydrolase_like"/>
    <property type="match status" value="1"/>
</dbReference>
<name>A0A381TNK0_9ZZZZ</name>
<keyword evidence="5" id="KW-0378">Hydrolase</keyword>
<organism evidence="8">
    <name type="scientific">marine metagenome</name>
    <dbReference type="NCBI Taxonomy" id="408172"/>
    <lineage>
        <taxon>unclassified sequences</taxon>
        <taxon>metagenomes</taxon>
        <taxon>ecological metagenomes</taxon>
    </lineage>
</organism>
<evidence type="ECO:0000313" key="8">
    <source>
        <dbReference type="EMBL" id="SVA17640.1"/>
    </source>
</evidence>
<evidence type="ECO:0000256" key="3">
    <source>
        <dbReference type="ARBA" id="ARBA00022490"/>
    </source>
</evidence>
<dbReference type="AlphaFoldDB" id="A0A381TNK0"/>
<evidence type="ECO:0000256" key="6">
    <source>
        <dbReference type="ARBA" id="ARBA00023277"/>
    </source>
</evidence>
<dbReference type="NCBIfam" id="TIGR01662">
    <property type="entry name" value="HAD-SF-IIIA"/>
    <property type="match status" value="1"/>
</dbReference>
<comment type="subcellular location">
    <subcellularLocation>
        <location evidence="1">Cytoplasm</location>
    </subcellularLocation>
</comment>
<keyword evidence="6" id="KW-0119">Carbohydrate metabolism</keyword>
<protein>
    <recommendedName>
        <fullName evidence="7">D,D-heptose 1,7-bisphosphate phosphatase</fullName>
    </recommendedName>
</protein>
<dbReference type="CDD" id="cd07503">
    <property type="entry name" value="HAD_HisB-N"/>
    <property type="match status" value="1"/>
</dbReference>
<dbReference type="InterPro" id="IPR006543">
    <property type="entry name" value="Histidinol-phos"/>
</dbReference>
<dbReference type="NCBIfam" id="TIGR01656">
    <property type="entry name" value="Histidinol-ppas"/>
    <property type="match status" value="1"/>
</dbReference>
<dbReference type="SUPFAM" id="SSF56784">
    <property type="entry name" value="HAD-like"/>
    <property type="match status" value="1"/>
</dbReference>
<dbReference type="InterPro" id="IPR023214">
    <property type="entry name" value="HAD_sf"/>
</dbReference>
<dbReference type="InterPro" id="IPR006549">
    <property type="entry name" value="HAD-SF_hydro_IIIA"/>
</dbReference>
<keyword evidence="3" id="KW-0963">Cytoplasm</keyword>
<dbReference type="InterPro" id="IPR006439">
    <property type="entry name" value="HAD-SF_hydro_IA"/>
</dbReference>
<dbReference type="GO" id="GO:0005737">
    <property type="term" value="C:cytoplasm"/>
    <property type="evidence" value="ECO:0007669"/>
    <property type="project" value="UniProtKB-SubCell"/>
</dbReference>
<dbReference type="EMBL" id="UINC01004897">
    <property type="protein sequence ID" value="SVA17640.1"/>
    <property type="molecule type" value="Genomic_DNA"/>
</dbReference>
<evidence type="ECO:0000256" key="7">
    <source>
        <dbReference type="ARBA" id="ARBA00031828"/>
    </source>
</evidence>
<evidence type="ECO:0000256" key="1">
    <source>
        <dbReference type="ARBA" id="ARBA00004496"/>
    </source>
</evidence>
<dbReference type="GO" id="GO:0005975">
    <property type="term" value="P:carbohydrate metabolic process"/>
    <property type="evidence" value="ECO:0007669"/>
    <property type="project" value="InterPro"/>
</dbReference>
<gene>
    <name evidence="8" type="ORF">METZ01_LOCUS70494</name>
</gene>
<evidence type="ECO:0000256" key="4">
    <source>
        <dbReference type="ARBA" id="ARBA00022723"/>
    </source>
</evidence>
<proteinExistence type="inferred from homology"/>
<comment type="similarity">
    <text evidence="2">Belongs to the GmhB family.</text>
</comment>
<sequence>MNEAVFLDRDGTIIVDSGYLRDPNEVSLVAGAARGLRALHEADIPLVVISNQSGLGRGFISEAEATMVHDRFVELLDEIGIGLAGVYYCPHDPLDRCSCRKPSTGMFLKARDDLGLDLANTVMIGDRATDVEAGRAAGCKTVLLASPCVQNPRAWRVASDLESAAREILGKGR</sequence>